<dbReference type="InterPro" id="IPR011004">
    <property type="entry name" value="Trimer_LpxA-like_sf"/>
</dbReference>
<keyword evidence="8" id="KW-0443">Lipid metabolism</keyword>
<dbReference type="PANTHER" id="PTHR43300">
    <property type="entry name" value="ACETYLTRANSFERASE"/>
    <property type="match status" value="1"/>
</dbReference>
<sequence length="235" mass="26187">MKIIINYFRNRFWKNWIRKHKCKVAGGLPSLHKRSTLHLEEGVSLGHMLIEPKNLRIGAHTYIRSDCVLTAVSSIGRFCSIGTGCVIGQEKAGHPSDWLSSHPFQYTNTGLKYDPEISDVTIGHDAWIGHSAMILEGVTVGTGAIIATRSVVAHDVPPYAVVAGVPAKVVKYRHTPELISELLNSKWWDCDIDSLRDLPLNDPRAVLPMLGELRKEKPAQYREIQVTRKGCCVLT</sequence>
<comment type="similarity">
    <text evidence="1">Belongs to the transferase hexapeptide repeat family.</text>
</comment>
<dbReference type="GO" id="GO:0016020">
    <property type="term" value="C:membrane"/>
    <property type="evidence" value="ECO:0007669"/>
    <property type="project" value="GOC"/>
</dbReference>
<dbReference type="EC" id="2.3.1.28" evidence="2"/>
<dbReference type="InterPro" id="IPR001451">
    <property type="entry name" value="Hexapep"/>
</dbReference>
<dbReference type="RefSeq" id="WP_198823008.1">
    <property type="nucleotide sequence ID" value="NZ_JAEKCZ010000033.1"/>
</dbReference>
<accession>A0A8I1FWR6</accession>
<dbReference type="AlphaFoldDB" id="A0A8I1FWR6"/>
<keyword evidence="10" id="KW-0012">Acyltransferase</keyword>
<dbReference type="Pfam" id="PF00132">
    <property type="entry name" value="Hexapep"/>
    <property type="match status" value="1"/>
</dbReference>
<evidence type="ECO:0000256" key="9">
    <source>
        <dbReference type="ARBA" id="ARBA00023251"/>
    </source>
</evidence>
<dbReference type="InterPro" id="IPR018357">
    <property type="entry name" value="Hexapep_transf_CS"/>
</dbReference>
<dbReference type="GO" id="GO:0009245">
    <property type="term" value="P:lipid A biosynthetic process"/>
    <property type="evidence" value="ECO:0007669"/>
    <property type="project" value="UniProtKB-KW"/>
</dbReference>
<dbReference type="Gene3D" id="2.160.10.10">
    <property type="entry name" value="Hexapeptide repeat proteins"/>
    <property type="match status" value="1"/>
</dbReference>
<protein>
    <recommendedName>
        <fullName evidence="3">Chloramphenicol acetyltransferase</fullName>
        <ecNumber evidence="2">2.3.1.28</ecNumber>
    </recommendedName>
</protein>
<keyword evidence="7" id="KW-0677">Repeat</keyword>
<dbReference type="InterPro" id="IPR050179">
    <property type="entry name" value="Trans_hexapeptide_repeat"/>
</dbReference>
<keyword evidence="5" id="KW-0441">Lipid A biosynthesis</keyword>
<dbReference type="PROSITE" id="PS00101">
    <property type="entry name" value="HEXAPEP_TRANSFERASES"/>
    <property type="match status" value="1"/>
</dbReference>
<evidence type="ECO:0000256" key="3">
    <source>
        <dbReference type="ARBA" id="ARBA00020291"/>
    </source>
</evidence>
<keyword evidence="4" id="KW-0444">Lipid biosynthesis</keyword>
<gene>
    <name evidence="12" type="ORF">JFT45_24385</name>
</gene>
<evidence type="ECO:0000313" key="12">
    <source>
        <dbReference type="EMBL" id="MBJ2259647.1"/>
    </source>
</evidence>
<evidence type="ECO:0000313" key="13">
    <source>
        <dbReference type="Proteomes" id="UP000658390"/>
    </source>
</evidence>
<dbReference type="PANTHER" id="PTHR43300:SF12">
    <property type="entry name" value="CHLORAMPHENICOL ACETYLTRANSFERASE"/>
    <property type="match status" value="1"/>
</dbReference>
<evidence type="ECO:0000256" key="1">
    <source>
        <dbReference type="ARBA" id="ARBA00007274"/>
    </source>
</evidence>
<dbReference type="CDD" id="cd03349">
    <property type="entry name" value="LbH_XAT"/>
    <property type="match status" value="1"/>
</dbReference>
<evidence type="ECO:0000256" key="8">
    <source>
        <dbReference type="ARBA" id="ARBA00023098"/>
    </source>
</evidence>
<evidence type="ECO:0000256" key="4">
    <source>
        <dbReference type="ARBA" id="ARBA00022516"/>
    </source>
</evidence>
<dbReference type="Proteomes" id="UP000658390">
    <property type="component" value="Unassembled WGS sequence"/>
</dbReference>
<evidence type="ECO:0000256" key="6">
    <source>
        <dbReference type="ARBA" id="ARBA00022679"/>
    </source>
</evidence>
<dbReference type="GO" id="GO:0046677">
    <property type="term" value="P:response to antibiotic"/>
    <property type="evidence" value="ECO:0007669"/>
    <property type="project" value="UniProtKB-KW"/>
</dbReference>
<dbReference type="EMBL" id="JAEKCZ010000033">
    <property type="protein sequence ID" value="MBJ2259647.1"/>
    <property type="molecule type" value="Genomic_DNA"/>
</dbReference>
<evidence type="ECO:0000256" key="11">
    <source>
        <dbReference type="ARBA" id="ARBA00047633"/>
    </source>
</evidence>
<reference evidence="12" key="1">
    <citation type="submission" date="2020-12" db="EMBL/GenBank/DDBJ databases">
        <title>Antibiotic resistance and phylogeny of Pseudomonas spp. isolated over three decades from chicken meat in the Norwegian food chain.</title>
        <authorList>
            <person name="Moen B."/>
        </authorList>
    </citation>
    <scope>NUCLEOTIDE SEQUENCE</scope>
    <source>
        <strain evidence="12">MF6762</strain>
    </source>
</reference>
<dbReference type="SUPFAM" id="SSF51161">
    <property type="entry name" value="Trimeric LpxA-like enzymes"/>
    <property type="match status" value="1"/>
</dbReference>
<evidence type="ECO:0000256" key="2">
    <source>
        <dbReference type="ARBA" id="ARBA00013235"/>
    </source>
</evidence>
<evidence type="ECO:0000256" key="5">
    <source>
        <dbReference type="ARBA" id="ARBA00022556"/>
    </source>
</evidence>
<dbReference type="GO" id="GO:0008811">
    <property type="term" value="F:chloramphenicol O-acetyltransferase activity"/>
    <property type="evidence" value="ECO:0007669"/>
    <property type="project" value="UniProtKB-EC"/>
</dbReference>
<organism evidence="12 13">
    <name type="scientific">Pseudomonas psychrophila</name>
    <dbReference type="NCBI Taxonomy" id="122355"/>
    <lineage>
        <taxon>Bacteria</taxon>
        <taxon>Pseudomonadati</taxon>
        <taxon>Pseudomonadota</taxon>
        <taxon>Gammaproteobacteria</taxon>
        <taxon>Pseudomonadales</taxon>
        <taxon>Pseudomonadaceae</taxon>
        <taxon>Pseudomonas</taxon>
    </lineage>
</organism>
<keyword evidence="9" id="KW-0046">Antibiotic resistance</keyword>
<comment type="catalytic activity">
    <reaction evidence="11">
        <text>chloramphenicol + acetyl-CoA = chloramphenicol 3-acetate + CoA</text>
        <dbReference type="Rhea" id="RHEA:18421"/>
        <dbReference type="ChEBI" id="CHEBI:16730"/>
        <dbReference type="ChEBI" id="CHEBI:17698"/>
        <dbReference type="ChEBI" id="CHEBI:57287"/>
        <dbReference type="ChEBI" id="CHEBI:57288"/>
        <dbReference type="EC" id="2.3.1.28"/>
    </reaction>
</comment>
<evidence type="ECO:0000256" key="10">
    <source>
        <dbReference type="ARBA" id="ARBA00023315"/>
    </source>
</evidence>
<proteinExistence type="inferred from homology"/>
<name>A0A8I1FWR6_9PSED</name>
<keyword evidence="6 12" id="KW-0808">Transferase</keyword>
<evidence type="ECO:0000256" key="7">
    <source>
        <dbReference type="ARBA" id="ARBA00022737"/>
    </source>
</evidence>
<comment type="caution">
    <text evidence="12">The sequence shown here is derived from an EMBL/GenBank/DDBJ whole genome shotgun (WGS) entry which is preliminary data.</text>
</comment>